<proteinExistence type="predicted"/>
<geneLocation type="plasmid" evidence="1">
    <name>unnamed</name>
</geneLocation>
<protein>
    <submittedName>
        <fullName evidence="2">Transposase</fullName>
    </submittedName>
</protein>
<gene>
    <name evidence="2" type="ORF">WRSd3_04449</name>
    <name evidence="1" type="ORF">WRSd3_p00293</name>
</gene>
<evidence type="ECO:0000313" key="1">
    <source>
        <dbReference type="EMBL" id="ESU76141.1"/>
    </source>
</evidence>
<dbReference type="AlphaFoldDB" id="A0A090NAG8"/>
<organism evidence="2 3">
    <name type="scientific">Shigella dysenteriae WRSd3</name>
    <dbReference type="NCBI Taxonomy" id="1401327"/>
    <lineage>
        <taxon>Bacteria</taxon>
        <taxon>Pseudomonadati</taxon>
        <taxon>Pseudomonadota</taxon>
        <taxon>Gammaproteobacteria</taxon>
        <taxon>Enterobacterales</taxon>
        <taxon>Enterobacteriaceae</taxon>
        <taxon>Shigella</taxon>
    </lineage>
</organism>
<dbReference type="EMBL" id="AXUT01000778">
    <property type="protein sequence ID" value="ESU76141.1"/>
    <property type="molecule type" value="Genomic_DNA"/>
</dbReference>
<dbReference type="EMBL" id="AXUT01000596">
    <property type="protein sequence ID" value="ESU76319.1"/>
    <property type="molecule type" value="Genomic_DNA"/>
</dbReference>
<accession>A0A090NAG8</accession>
<evidence type="ECO:0000313" key="2">
    <source>
        <dbReference type="EMBL" id="ESU76319.1"/>
    </source>
</evidence>
<comment type="caution">
    <text evidence="2">The sequence shown here is derived from an EMBL/GenBank/DDBJ whole genome shotgun (WGS) entry which is preliminary data.</text>
</comment>
<sequence length="35" mass="3921">MPPYMPLARHILVTISEQLYTVYIRGNDEVANGTG</sequence>
<dbReference type="Proteomes" id="UP000017944">
    <property type="component" value="Unassembled WGS sequence"/>
</dbReference>
<name>A0A090NAG8_SHIDY</name>
<evidence type="ECO:0000313" key="3">
    <source>
        <dbReference type="Proteomes" id="UP000017944"/>
    </source>
</evidence>
<keyword evidence="1" id="KW-0614">Plasmid</keyword>
<reference evidence="2 3" key="1">
    <citation type="submission" date="2013-10" db="EMBL/GenBank/DDBJ databases">
        <title>Draft genomes and the virulence plasmids of Sd1617 vaccine constructs: WRSd3 and WRSd5.</title>
        <authorList>
            <person name="Aksomboon Vongsawan A."/>
            <person name="Venkatesan M.M."/>
            <person name="Vaisvil B."/>
            <person name="Emel G."/>
            <person name="Kepatral V."/>
            <person name="Sethabutr O."/>
            <person name="Serichantalergs O."/>
            <person name="Mason C."/>
        </authorList>
    </citation>
    <scope>NUCLEOTIDE SEQUENCE [LARGE SCALE GENOMIC DNA]</scope>
    <source>
        <strain evidence="2 3">WRSd3</strain>
        <plasmid evidence="1">unnamed</plasmid>
    </source>
</reference>